<dbReference type="Pfam" id="PF10510">
    <property type="entry name" value="PIG-S"/>
    <property type="match status" value="1"/>
</dbReference>
<comment type="caution">
    <text evidence="1">The sequence shown here is derived from an EMBL/GenBank/DDBJ whole genome shotgun (WGS) entry which is preliminary data.</text>
</comment>
<evidence type="ECO:0000313" key="1">
    <source>
        <dbReference type="EMBL" id="OVF06706.1"/>
    </source>
</evidence>
<gene>
    <name evidence="1" type="ORF">A9F13_18g00132</name>
</gene>
<dbReference type="GO" id="GO:0016255">
    <property type="term" value="P:attachment of GPI anchor to protein"/>
    <property type="evidence" value="ECO:0007669"/>
    <property type="project" value="InterPro"/>
</dbReference>
<reference evidence="1 2" key="1">
    <citation type="submission" date="2017-04" db="EMBL/GenBank/DDBJ databases">
        <title>Draft genome of the yeast Clavispora lusitaniae type strain CBS 6936.</title>
        <authorList>
            <person name="Durrens P."/>
            <person name="Klopp C."/>
            <person name="Biteau N."/>
            <person name="Fitton-Ouhabi V."/>
            <person name="Dementhon K."/>
            <person name="Accoceberry I."/>
            <person name="Sherman D.J."/>
            <person name="Noel T."/>
        </authorList>
    </citation>
    <scope>NUCLEOTIDE SEQUENCE [LARGE SCALE GENOMIC DNA]</scope>
    <source>
        <strain evidence="1 2">CBS 6936</strain>
    </source>
</reference>
<dbReference type="KEGG" id="clus:A9F13_18g00132"/>
<dbReference type="EMBL" id="LYUB02000018">
    <property type="protein sequence ID" value="OVF06706.1"/>
    <property type="molecule type" value="Genomic_DNA"/>
</dbReference>
<dbReference type="Proteomes" id="UP000195602">
    <property type="component" value="Unassembled WGS sequence"/>
</dbReference>
<evidence type="ECO:0008006" key="3">
    <source>
        <dbReference type="Google" id="ProtNLM"/>
    </source>
</evidence>
<protein>
    <recommendedName>
        <fullName evidence="3">GPI transamidase component</fullName>
    </recommendedName>
</protein>
<dbReference type="GO" id="GO:0042765">
    <property type="term" value="C:GPI-anchor transamidase complex"/>
    <property type="evidence" value="ECO:0007669"/>
    <property type="project" value="InterPro"/>
</dbReference>
<dbReference type="InterPro" id="IPR019540">
    <property type="entry name" value="PtdIno-glycan_biosynth_class_S"/>
</dbReference>
<sequence length="410" mass="45893">MLFLSLVALIAAWALLNRPTPLGPENVVALRSLVENLPVTQNIHIREDNPGLRFPDLVAAAQAQLDHRLRNENVSFHYSLVDHLPQNIGRLDRSRTIEAGPMITTYDESAETNTASTNLPTSEDTFADRTAPEYSVGLVFANTNSMFLDYSKPKVILSYNMDTVHRNDLPFFLVQAIFDHLLEADLALNNLKNGSFSNYKPHFEIGFVAVEESGSTPKEIQSAIKKHFSEIISFLAPFAKVTIRFFAVDVTKSRVPVAQAKNSSDTVNFFYSTSLEGFANSIQGVSIFHMGLEKQNETLGEEKLYGTALLEKQKYSSHPTYNITAFVQDATRTLLESIGIPFSSSSNLLMRVESALKFYTITGIVEKLDQLAGDFNEKSFLQVAGLVDEILSNNEHDWKKYLSQVSKWHE</sequence>
<evidence type="ECO:0000313" key="2">
    <source>
        <dbReference type="Proteomes" id="UP000195602"/>
    </source>
</evidence>
<organism evidence="1 2">
    <name type="scientific">Clavispora lusitaniae</name>
    <name type="common">Candida lusitaniae</name>
    <dbReference type="NCBI Taxonomy" id="36911"/>
    <lineage>
        <taxon>Eukaryota</taxon>
        <taxon>Fungi</taxon>
        <taxon>Dikarya</taxon>
        <taxon>Ascomycota</taxon>
        <taxon>Saccharomycotina</taxon>
        <taxon>Pichiomycetes</taxon>
        <taxon>Metschnikowiaceae</taxon>
        <taxon>Clavispora</taxon>
    </lineage>
</organism>
<name>A0AA91T062_CLALS</name>
<dbReference type="AlphaFoldDB" id="A0AA91T062"/>
<proteinExistence type="predicted"/>
<accession>A0AA91T062</accession>